<keyword evidence="4" id="KW-1185">Reference proteome</keyword>
<evidence type="ECO:0000313" key="3">
    <source>
        <dbReference type="EMBL" id="QHT70350.1"/>
    </source>
</evidence>
<sequence>MKITFTCMKAIGKVICLVILFFYPALLFSQEKLLGEITEIRDLSYVIGKTDTSGKRKLNLVLPKAQKDAPLLIWIGGGAWSYVDRNQEMELCKKIAKEGIAVASVGHSLSPATWKDPKYNTGIQHPEHIKDVAMAFKWLYDHAAEYGYSPSNIFVGGFSSGGHLAALLSMDERYLKNYGLSASNIRGILPIGGTYDIAHYYQILSASDKKLADSHVKGVFGSTEQEWLDASPTHYMQHLRVPMLLISESNTYPYATFFEEKIRQSGFKKMEVHHFQEMTHGGLWKHMSFQDQSKYRDVLIQFIQSQAQPAQESRN</sequence>
<dbReference type="GO" id="GO:0016787">
    <property type="term" value="F:hydrolase activity"/>
    <property type="evidence" value="ECO:0007669"/>
    <property type="project" value="UniProtKB-KW"/>
</dbReference>
<evidence type="ECO:0000256" key="1">
    <source>
        <dbReference type="ARBA" id="ARBA00022801"/>
    </source>
</evidence>
<dbReference type="KEGG" id="rhoz:GXP67_28695"/>
<accession>A0A6C0GS99</accession>
<dbReference type="Pfam" id="PF20434">
    <property type="entry name" value="BD-FAE"/>
    <property type="match status" value="1"/>
</dbReference>
<dbReference type="PANTHER" id="PTHR48081">
    <property type="entry name" value="AB HYDROLASE SUPERFAMILY PROTEIN C4A8.06C"/>
    <property type="match status" value="1"/>
</dbReference>
<dbReference type="AlphaFoldDB" id="A0A6C0GS99"/>
<dbReference type="InterPro" id="IPR029058">
    <property type="entry name" value="AB_hydrolase_fold"/>
</dbReference>
<evidence type="ECO:0000259" key="2">
    <source>
        <dbReference type="Pfam" id="PF20434"/>
    </source>
</evidence>
<dbReference type="InterPro" id="IPR050300">
    <property type="entry name" value="GDXG_lipolytic_enzyme"/>
</dbReference>
<name>A0A6C0GS99_9BACT</name>
<dbReference type="SUPFAM" id="SSF53474">
    <property type="entry name" value="alpha/beta-Hydrolases"/>
    <property type="match status" value="1"/>
</dbReference>
<feature type="domain" description="BD-FAE-like" evidence="2">
    <location>
        <begin position="59"/>
        <end position="246"/>
    </location>
</feature>
<dbReference type="Gene3D" id="3.40.50.1820">
    <property type="entry name" value="alpha/beta hydrolase"/>
    <property type="match status" value="1"/>
</dbReference>
<proteinExistence type="predicted"/>
<dbReference type="EMBL" id="CP048222">
    <property type="protein sequence ID" value="QHT70350.1"/>
    <property type="molecule type" value="Genomic_DNA"/>
</dbReference>
<dbReference type="InterPro" id="IPR049492">
    <property type="entry name" value="BD-FAE-like_dom"/>
</dbReference>
<reference evidence="3 4" key="1">
    <citation type="submission" date="2020-01" db="EMBL/GenBank/DDBJ databases">
        <authorList>
            <person name="Kim M.K."/>
        </authorList>
    </citation>
    <scope>NUCLEOTIDE SEQUENCE [LARGE SCALE GENOMIC DNA]</scope>
    <source>
        <strain evidence="3 4">172606-1</strain>
    </source>
</reference>
<dbReference type="PANTHER" id="PTHR48081:SF33">
    <property type="entry name" value="KYNURENINE FORMAMIDASE"/>
    <property type="match status" value="1"/>
</dbReference>
<dbReference type="RefSeq" id="WP_162446329.1">
    <property type="nucleotide sequence ID" value="NZ_CP048222.1"/>
</dbReference>
<keyword evidence="1 3" id="KW-0378">Hydrolase</keyword>
<evidence type="ECO:0000313" key="4">
    <source>
        <dbReference type="Proteomes" id="UP000480178"/>
    </source>
</evidence>
<dbReference type="Proteomes" id="UP000480178">
    <property type="component" value="Chromosome"/>
</dbReference>
<gene>
    <name evidence="3" type="ORF">GXP67_28695</name>
</gene>
<organism evidence="3 4">
    <name type="scientific">Rhodocytophaga rosea</name>
    <dbReference type="NCBI Taxonomy" id="2704465"/>
    <lineage>
        <taxon>Bacteria</taxon>
        <taxon>Pseudomonadati</taxon>
        <taxon>Bacteroidota</taxon>
        <taxon>Cytophagia</taxon>
        <taxon>Cytophagales</taxon>
        <taxon>Rhodocytophagaceae</taxon>
        <taxon>Rhodocytophaga</taxon>
    </lineage>
</organism>
<protein>
    <submittedName>
        <fullName evidence="3">Alpha/beta hydrolase</fullName>
    </submittedName>
</protein>